<evidence type="ECO:0000313" key="3">
    <source>
        <dbReference type="Proteomes" id="UP000232883"/>
    </source>
</evidence>
<dbReference type="PANTHER" id="PTHR34846">
    <property type="entry name" value="4-CARBOXYMUCONOLACTONE DECARBOXYLASE FAMILY PROTEIN (AFU_ORTHOLOGUE AFUA_6G11590)"/>
    <property type="match status" value="1"/>
</dbReference>
<dbReference type="SUPFAM" id="SSF69118">
    <property type="entry name" value="AhpD-like"/>
    <property type="match status" value="1"/>
</dbReference>
<evidence type="ECO:0000259" key="1">
    <source>
        <dbReference type="Pfam" id="PF02627"/>
    </source>
</evidence>
<dbReference type="EMBL" id="CP025096">
    <property type="protein sequence ID" value="AUD05770.1"/>
    <property type="molecule type" value="Genomic_DNA"/>
</dbReference>
<sequence>MEKRLKIGYIEPEYYKMLSALDTHVAGSGPTVSQLDLLKIRASQLNGCAYCIQSHTNDARAHGETEKRIYALDAWDESPYFSAEERALLALTEEVTLIREKRVSDETYQQAIALFGEQLTAHLIMAIISINAWNRIGIATRMTPV</sequence>
<dbReference type="RefSeq" id="WP_100992322.1">
    <property type="nucleotide sequence ID" value="NZ_CP025096.1"/>
</dbReference>
<dbReference type="NCBIfam" id="TIGR00778">
    <property type="entry name" value="ahpD_dom"/>
    <property type="match status" value="1"/>
</dbReference>
<dbReference type="AlphaFoldDB" id="A0A2K8Z7E2"/>
<evidence type="ECO:0000313" key="2">
    <source>
        <dbReference type="EMBL" id="AUD05770.1"/>
    </source>
</evidence>
<dbReference type="GO" id="GO:0051920">
    <property type="term" value="F:peroxiredoxin activity"/>
    <property type="evidence" value="ECO:0007669"/>
    <property type="project" value="InterPro"/>
</dbReference>
<proteinExistence type="predicted"/>
<dbReference type="InterPro" id="IPR003779">
    <property type="entry name" value="CMD-like"/>
</dbReference>
<dbReference type="PANTHER" id="PTHR34846:SF10">
    <property type="entry name" value="CYTOPLASMIC PROTEIN"/>
    <property type="match status" value="1"/>
</dbReference>
<dbReference type="Proteomes" id="UP000232883">
    <property type="component" value="Chromosome"/>
</dbReference>
<dbReference type="KEGG" id="spir:CWM47_30340"/>
<protein>
    <submittedName>
        <fullName evidence="2">Carboxymuconolactone decarboxylase family protein</fullName>
    </submittedName>
</protein>
<name>A0A2K8Z7E2_9BACT</name>
<dbReference type="InterPro" id="IPR004675">
    <property type="entry name" value="AhpD_core"/>
</dbReference>
<feature type="domain" description="Carboxymuconolactone decarboxylase-like" evidence="1">
    <location>
        <begin position="12"/>
        <end position="94"/>
    </location>
</feature>
<reference evidence="2 3" key="1">
    <citation type="submission" date="2017-11" db="EMBL/GenBank/DDBJ databases">
        <title>Taxonomic description and genome sequences of Spirosoma HA7 sp. nov., isolated from pollen microhabitat of Corylus avellana.</title>
        <authorList>
            <person name="Ambika Manirajan B."/>
            <person name="Suarez C."/>
            <person name="Ratering S."/>
            <person name="Geissler-Plaum R."/>
            <person name="Cardinale M."/>
            <person name="Sylvia S."/>
        </authorList>
    </citation>
    <scope>NUCLEOTIDE SEQUENCE [LARGE SCALE GENOMIC DNA]</scope>
    <source>
        <strain evidence="2 3">HA7</strain>
    </source>
</reference>
<dbReference type="Pfam" id="PF02627">
    <property type="entry name" value="CMD"/>
    <property type="match status" value="1"/>
</dbReference>
<gene>
    <name evidence="2" type="ORF">CWM47_30340</name>
</gene>
<organism evidence="2 3">
    <name type="scientific">Spirosoma pollinicola</name>
    <dbReference type="NCBI Taxonomy" id="2057025"/>
    <lineage>
        <taxon>Bacteria</taxon>
        <taxon>Pseudomonadati</taxon>
        <taxon>Bacteroidota</taxon>
        <taxon>Cytophagia</taxon>
        <taxon>Cytophagales</taxon>
        <taxon>Cytophagaceae</taxon>
        <taxon>Spirosoma</taxon>
    </lineage>
</organism>
<dbReference type="OrthoDB" id="9801997at2"/>
<dbReference type="InterPro" id="IPR029032">
    <property type="entry name" value="AhpD-like"/>
</dbReference>
<keyword evidence="3" id="KW-1185">Reference proteome</keyword>
<accession>A0A2K8Z7E2</accession>
<dbReference type="Gene3D" id="1.20.1290.10">
    <property type="entry name" value="AhpD-like"/>
    <property type="match status" value="1"/>
</dbReference>